<organism evidence="1 2">
    <name type="scientific">Desulfoscipio gibsoniae DSM 7213</name>
    <dbReference type="NCBI Taxonomy" id="767817"/>
    <lineage>
        <taxon>Bacteria</taxon>
        <taxon>Bacillati</taxon>
        <taxon>Bacillota</taxon>
        <taxon>Clostridia</taxon>
        <taxon>Eubacteriales</taxon>
        <taxon>Desulfallaceae</taxon>
        <taxon>Desulfoscipio</taxon>
    </lineage>
</organism>
<sequence length="151" mass="17468">MNNIFNTPFEISLRVLLMLETGLIQTADMIAAADFITVYGKDFEISDNDLHGDSAFKYSEFPLRRELVKKAVKQLVLTGLIDVASSQRGFLYSINQKGKDYCSRFTNHYAETYRYLAKRTQGYIAQKSERQIFEMINRNAFTWLQRGVNDV</sequence>
<dbReference type="HOGENOM" id="CLU_134406_1_0_9"/>
<dbReference type="Proteomes" id="UP000013520">
    <property type="component" value="Chromosome"/>
</dbReference>
<keyword evidence="2" id="KW-1185">Reference proteome</keyword>
<reference evidence="1 2" key="1">
    <citation type="submission" date="2012-01" db="EMBL/GenBank/DDBJ databases">
        <title>Complete sequence of Desulfotomaculum gibsoniae DSM 7213.</title>
        <authorList>
            <consortium name="US DOE Joint Genome Institute"/>
            <person name="Lucas S."/>
            <person name="Han J."/>
            <person name="Lapidus A."/>
            <person name="Cheng J.-F."/>
            <person name="Goodwin L."/>
            <person name="Pitluck S."/>
            <person name="Peters L."/>
            <person name="Ovchinnikova G."/>
            <person name="Teshima H."/>
            <person name="Detter J.C."/>
            <person name="Han C."/>
            <person name="Tapia R."/>
            <person name="Land M."/>
            <person name="Hauser L."/>
            <person name="Kyrpides N."/>
            <person name="Ivanova N."/>
            <person name="Pagani I."/>
            <person name="Parshina S."/>
            <person name="Plugge C."/>
            <person name="Muyzer G."/>
            <person name="Kuever J."/>
            <person name="Ivanova A."/>
            <person name="Nazina T."/>
            <person name="Klenk H.-P."/>
            <person name="Brambilla E."/>
            <person name="Spring S."/>
            <person name="Stams A.F."/>
            <person name="Woyke T."/>
        </authorList>
    </citation>
    <scope>NUCLEOTIDE SEQUENCE [LARGE SCALE GENOMIC DNA]</scope>
    <source>
        <strain evidence="1 2">DSM 7213</strain>
    </source>
</reference>
<dbReference type="STRING" id="767817.Desgi_4377"/>
<dbReference type="eggNOG" id="ENOG5032URW">
    <property type="taxonomic scope" value="Bacteria"/>
</dbReference>
<dbReference type="Pfam" id="PF20288">
    <property type="entry name" value="MC2"/>
    <property type="match status" value="1"/>
</dbReference>
<dbReference type="AlphaFoldDB" id="R4KLS0"/>
<accession>R4KLS0</accession>
<proteinExistence type="predicted"/>
<dbReference type="RefSeq" id="WP_006521325.1">
    <property type="nucleotide sequence ID" value="NC_021184.1"/>
</dbReference>
<evidence type="ECO:0000313" key="2">
    <source>
        <dbReference type="Proteomes" id="UP000013520"/>
    </source>
</evidence>
<name>R4KLS0_9FIRM</name>
<dbReference type="InterPro" id="IPR046904">
    <property type="entry name" value="ABC-3C_MC2"/>
</dbReference>
<dbReference type="OrthoDB" id="1666671at2"/>
<evidence type="ECO:0000313" key="1">
    <source>
        <dbReference type="EMBL" id="AGL03619.1"/>
    </source>
</evidence>
<protein>
    <submittedName>
        <fullName evidence="1">Uncharacterized protein</fullName>
    </submittedName>
</protein>
<gene>
    <name evidence="1" type="ORF">Desgi_4377</name>
</gene>
<dbReference type="EMBL" id="CP003273">
    <property type="protein sequence ID" value="AGL03619.1"/>
    <property type="molecule type" value="Genomic_DNA"/>
</dbReference>
<dbReference type="KEGG" id="dgi:Desgi_4377"/>